<proteinExistence type="predicted"/>
<accession>A0ABP7JCA6</accession>
<feature type="transmembrane region" description="Helical" evidence="7">
    <location>
        <begin position="160"/>
        <end position="181"/>
    </location>
</feature>
<reference evidence="10" key="1">
    <citation type="journal article" date="2019" name="Int. J. Syst. Evol. Microbiol.">
        <title>The Global Catalogue of Microorganisms (GCM) 10K type strain sequencing project: providing services to taxonomists for standard genome sequencing and annotation.</title>
        <authorList>
            <consortium name="The Broad Institute Genomics Platform"/>
            <consortium name="The Broad Institute Genome Sequencing Center for Infectious Disease"/>
            <person name="Wu L."/>
            <person name="Ma J."/>
        </authorList>
    </citation>
    <scope>NUCLEOTIDE SEQUENCE [LARGE SCALE GENOMIC DNA]</scope>
    <source>
        <strain evidence="10">JCM 17017</strain>
    </source>
</reference>
<feature type="transmembrane region" description="Helical" evidence="7">
    <location>
        <begin position="325"/>
        <end position="351"/>
    </location>
</feature>
<organism evidence="9 10">
    <name type="scientific">Amycolatopsis tucumanensis</name>
    <dbReference type="NCBI Taxonomy" id="401106"/>
    <lineage>
        <taxon>Bacteria</taxon>
        <taxon>Bacillati</taxon>
        <taxon>Actinomycetota</taxon>
        <taxon>Actinomycetes</taxon>
        <taxon>Pseudonocardiales</taxon>
        <taxon>Pseudonocardiaceae</taxon>
        <taxon>Amycolatopsis</taxon>
    </lineage>
</organism>
<dbReference type="Proteomes" id="UP001501624">
    <property type="component" value="Unassembled WGS sequence"/>
</dbReference>
<dbReference type="InterPro" id="IPR011701">
    <property type="entry name" value="MFS"/>
</dbReference>
<comment type="subcellular location">
    <subcellularLocation>
        <location evidence="1">Cell membrane</location>
        <topology evidence="1">Multi-pass membrane protein</topology>
    </subcellularLocation>
</comment>
<evidence type="ECO:0000256" key="7">
    <source>
        <dbReference type="SAM" id="Phobius"/>
    </source>
</evidence>
<evidence type="ECO:0000256" key="5">
    <source>
        <dbReference type="ARBA" id="ARBA00022989"/>
    </source>
</evidence>
<feature type="transmembrane region" description="Helical" evidence="7">
    <location>
        <begin position="96"/>
        <end position="117"/>
    </location>
</feature>
<feature type="domain" description="Major facilitator superfamily (MFS) profile" evidence="8">
    <location>
        <begin position="23"/>
        <end position="413"/>
    </location>
</feature>
<keyword evidence="6 7" id="KW-0472">Membrane</keyword>
<dbReference type="SUPFAM" id="SSF103473">
    <property type="entry name" value="MFS general substrate transporter"/>
    <property type="match status" value="1"/>
</dbReference>
<comment type="caution">
    <text evidence="9">The sequence shown here is derived from an EMBL/GenBank/DDBJ whole genome shotgun (WGS) entry which is preliminary data.</text>
</comment>
<feature type="transmembrane region" description="Helical" evidence="7">
    <location>
        <begin position="389"/>
        <end position="410"/>
    </location>
</feature>
<keyword evidence="3" id="KW-1003">Cell membrane</keyword>
<keyword evidence="5 7" id="KW-1133">Transmembrane helix</keyword>
<dbReference type="InterPro" id="IPR020846">
    <property type="entry name" value="MFS_dom"/>
</dbReference>
<feature type="transmembrane region" description="Helical" evidence="7">
    <location>
        <begin position="31"/>
        <end position="55"/>
    </location>
</feature>
<dbReference type="PANTHER" id="PTHR23517">
    <property type="entry name" value="RESISTANCE PROTEIN MDTM, PUTATIVE-RELATED-RELATED"/>
    <property type="match status" value="1"/>
</dbReference>
<dbReference type="Pfam" id="PF07690">
    <property type="entry name" value="MFS_1"/>
    <property type="match status" value="1"/>
</dbReference>
<evidence type="ECO:0000313" key="10">
    <source>
        <dbReference type="Proteomes" id="UP001501624"/>
    </source>
</evidence>
<dbReference type="InterPro" id="IPR050171">
    <property type="entry name" value="MFS_Transporters"/>
</dbReference>
<evidence type="ECO:0000256" key="4">
    <source>
        <dbReference type="ARBA" id="ARBA00022692"/>
    </source>
</evidence>
<evidence type="ECO:0000256" key="2">
    <source>
        <dbReference type="ARBA" id="ARBA00022448"/>
    </source>
</evidence>
<keyword evidence="4 7" id="KW-0812">Transmembrane</keyword>
<protein>
    <submittedName>
        <fullName evidence="9">MFS transporter</fullName>
    </submittedName>
</protein>
<feature type="transmembrane region" description="Helical" evidence="7">
    <location>
        <begin position="235"/>
        <end position="259"/>
    </location>
</feature>
<evidence type="ECO:0000256" key="3">
    <source>
        <dbReference type="ARBA" id="ARBA00022475"/>
    </source>
</evidence>
<gene>
    <name evidence="9" type="ORF">GCM10022380_68010</name>
</gene>
<evidence type="ECO:0000256" key="1">
    <source>
        <dbReference type="ARBA" id="ARBA00004651"/>
    </source>
</evidence>
<keyword evidence="2" id="KW-0813">Transport</keyword>
<feature type="transmembrane region" description="Helical" evidence="7">
    <location>
        <begin position="271"/>
        <end position="291"/>
    </location>
</feature>
<feature type="transmembrane region" description="Helical" evidence="7">
    <location>
        <begin position="129"/>
        <end position="148"/>
    </location>
</feature>
<dbReference type="EMBL" id="BAABCM010000012">
    <property type="protein sequence ID" value="GAA3840237.1"/>
    <property type="molecule type" value="Genomic_DNA"/>
</dbReference>
<feature type="transmembrane region" description="Helical" evidence="7">
    <location>
        <begin position="61"/>
        <end position="84"/>
    </location>
</feature>
<evidence type="ECO:0000259" key="8">
    <source>
        <dbReference type="PROSITE" id="PS50850"/>
    </source>
</evidence>
<keyword evidence="10" id="KW-1185">Reference proteome</keyword>
<dbReference type="PROSITE" id="PS50850">
    <property type="entry name" value="MFS"/>
    <property type="match status" value="1"/>
</dbReference>
<dbReference type="InterPro" id="IPR036259">
    <property type="entry name" value="MFS_trans_sf"/>
</dbReference>
<evidence type="ECO:0000256" key="6">
    <source>
        <dbReference type="ARBA" id="ARBA00023136"/>
    </source>
</evidence>
<feature type="transmembrane region" description="Helical" evidence="7">
    <location>
        <begin position="298"/>
        <end position="319"/>
    </location>
</feature>
<feature type="transmembrane region" description="Helical" evidence="7">
    <location>
        <begin position="193"/>
        <end position="214"/>
    </location>
</feature>
<dbReference type="Gene3D" id="1.20.1250.20">
    <property type="entry name" value="MFS general substrate transporter like domains"/>
    <property type="match status" value="1"/>
</dbReference>
<dbReference type="PANTHER" id="PTHR23517:SF13">
    <property type="entry name" value="MAJOR FACILITATOR SUPERFAMILY MFS_1"/>
    <property type="match status" value="1"/>
</dbReference>
<name>A0ABP7JCA6_9PSEU</name>
<evidence type="ECO:0000313" key="9">
    <source>
        <dbReference type="EMBL" id="GAA3840237.1"/>
    </source>
</evidence>
<feature type="transmembrane region" description="Helical" evidence="7">
    <location>
        <begin position="363"/>
        <end position="383"/>
    </location>
</feature>
<sequence>MDEMSKRAHSGVVIIETLPPRTTSRRHGAGFWLVAYTFAVTMGFSAAPAPLYVLYQAKDGFGPFTVTLVFAAYALGVIASLFVAGHVSDWVGRRRVLVPAVLVNVLAGVVFLAWSAVPALLAARFLSGISIGLLTATATAHLTELHLAARPGASRTRADVVATAANLGGIGLGPLVAGLLAEYAGDPLHVPYLVFQVLMLIGALAVTLAPETVTSTRVRYHPQRVSVPPHARARYLAAGAAALAEFAVFGMFTSLAPGFLANTLHQHSHALAGASVFAVFGAAAVAQIVLARTALRRLLATGLGLLTAGLVLVTVAVWLPSLALFLLGAALAGAGAGAGFKASVGIVLGLAPAENRGEALSGLFLAAYAGLAVPVLALGVATQVVDARIALAGFTVALLAILATVVRRLFRAS</sequence>